<protein>
    <submittedName>
        <fullName evidence="1">Uncharacterized protein</fullName>
    </submittedName>
</protein>
<dbReference type="EMBL" id="QLSV01000020">
    <property type="protein sequence ID" value="RAR46411.1"/>
    <property type="molecule type" value="Genomic_DNA"/>
</dbReference>
<name>A0A328WJL4_9FLAO</name>
<proteinExistence type="predicted"/>
<comment type="caution">
    <text evidence="1">The sequence shown here is derived from an EMBL/GenBank/DDBJ whole genome shotgun (WGS) entry which is preliminary data.</text>
</comment>
<sequence>MNLDNGLTTVQQILIEKIFTLFKHYDCEINIIDNSNFYVINILSKEQLKIDFTFCFKKYKNTMDISIGIIKELQEYYEPLIFEDIEEILLIVRSRLNYRIEIIEYYFFNKVFSKTTKVFNDENKLIKDFSDFKTYLKVFFHYSKKEYTVYPWNIKIDGIGNVP</sequence>
<evidence type="ECO:0000313" key="2">
    <source>
        <dbReference type="Proteomes" id="UP000249518"/>
    </source>
</evidence>
<keyword evidence="2" id="KW-1185">Reference proteome</keyword>
<evidence type="ECO:0000313" key="1">
    <source>
        <dbReference type="EMBL" id="RAR46411.1"/>
    </source>
</evidence>
<dbReference type="Proteomes" id="UP000249518">
    <property type="component" value="Unassembled WGS sequence"/>
</dbReference>
<gene>
    <name evidence="1" type="ORF">B0I10_1209</name>
</gene>
<dbReference type="AlphaFoldDB" id="A0A328WJL4"/>
<reference evidence="1 2" key="1">
    <citation type="submission" date="2018-06" db="EMBL/GenBank/DDBJ databases">
        <title>Genomic Encyclopedia of Type Strains, Phase III (KMG-III): the genomes of soil and plant-associated and newly described type strains.</title>
        <authorList>
            <person name="Whitman W."/>
        </authorList>
    </citation>
    <scope>NUCLEOTIDE SEQUENCE [LARGE SCALE GENOMIC DNA]</scope>
    <source>
        <strain evidence="1 2">CGMCC 1.12504</strain>
    </source>
</reference>
<accession>A0A328WJL4</accession>
<organism evidence="1 2">
    <name type="scientific">Flavobacterium lacus</name>
    <dbReference type="NCBI Taxonomy" id="1353778"/>
    <lineage>
        <taxon>Bacteria</taxon>
        <taxon>Pseudomonadati</taxon>
        <taxon>Bacteroidota</taxon>
        <taxon>Flavobacteriia</taxon>
        <taxon>Flavobacteriales</taxon>
        <taxon>Flavobacteriaceae</taxon>
        <taxon>Flavobacterium</taxon>
    </lineage>
</organism>